<gene>
    <name evidence="1" type="ORF">CPT_Maja_027</name>
</gene>
<evidence type="ECO:0000313" key="2">
    <source>
        <dbReference type="Proteomes" id="UP000593952"/>
    </source>
</evidence>
<dbReference type="EMBL" id="MT708549">
    <property type="protein sequence ID" value="QOV06247.1"/>
    <property type="molecule type" value="Genomic_DNA"/>
</dbReference>
<accession>A0A7S6R890</accession>
<evidence type="ECO:0000313" key="1">
    <source>
        <dbReference type="EMBL" id="QOV06247.1"/>
    </source>
</evidence>
<proteinExistence type="predicted"/>
<dbReference type="Proteomes" id="UP000593952">
    <property type="component" value="Segment"/>
</dbReference>
<dbReference type="InterPro" id="IPR054496">
    <property type="entry name" value="E217_GP41"/>
</dbReference>
<reference evidence="1 2" key="1">
    <citation type="submission" date="2020-07" db="EMBL/GenBank/DDBJ databases">
        <title>Complete genome sequence of Burkholderia gladioli phage Maja.</title>
        <authorList>
            <person name="Yu Z."/>
            <person name="Yao G.W."/>
            <person name="Guadalupe Vizoso-Pinto M."/>
            <person name="Sun L."/>
            <person name="Le T."/>
            <person name="Gonzalez C."/>
            <person name="Young R."/>
            <person name="Liu M."/>
        </authorList>
    </citation>
    <scope>NUCLEOTIDE SEQUENCE [LARGE SCALE GENOMIC DNA]</scope>
</reference>
<sequence length="308" mass="34294">MRTRVLEVTFTIDGEKVVLDQSLNLKVNIKKNCFVMQSRATIDVMNLSKTVRERLLSRFTAWKKRVLASSPEGTVENPIDVEIRAGYKSPPNASSVITVDRGFDEISTVFNGQISLVDPISGPPDIATRITCQTRQMDRSTFKSRQSPTKVTLREYVQWVNKELRLGQEPEIDTTHADDVLTNPATSMVTLSSLVTVIQTAFGMVGGNAQGVYAFIDDGRLIVKDANKIFNRDNIPKLTEFVSTPLWNEYGVSFTTLFDSKIKLAQGVNLTSVMNDAVNGDYVVYLLEYQLTSRDAQFYVTGFGSPPA</sequence>
<protein>
    <submittedName>
        <fullName evidence="1">Baseplate hub protein</fullName>
    </submittedName>
</protein>
<organism evidence="1 2">
    <name type="scientific">Burkholderia phage Maja</name>
    <dbReference type="NCBI Taxonomy" id="2767571"/>
    <lineage>
        <taxon>Viruses</taxon>
        <taxon>Duplodnaviria</taxon>
        <taxon>Heunggongvirae</taxon>
        <taxon>Uroviricota</taxon>
        <taxon>Caudoviricetes</taxon>
        <taxon>Lindbergviridae</taxon>
        <taxon>Gladiolivirus</taxon>
        <taxon>Gladiolivirus maja</taxon>
    </lineage>
</organism>
<name>A0A7S6R890_9CAUD</name>
<keyword evidence="2" id="KW-1185">Reference proteome</keyword>
<dbReference type="Pfam" id="PF22759">
    <property type="entry name" value="E217_GP41"/>
    <property type="match status" value="1"/>
</dbReference>